<accession>A0A0S4QXC6</accession>
<keyword evidence="3" id="KW-1185">Reference proteome</keyword>
<reference evidence="3" key="1">
    <citation type="submission" date="2015-11" db="EMBL/GenBank/DDBJ databases">
        <authorList>
            <person name="Varghese N."/>
        </authorList>
    </citation>
    <scope>NUCLEOTIDE SEQUENCE [LARGE SCALE GENOMIC DNA]</scope>
    <source>
        <strain evidence="3">DSM 45899</strain>
    </source>
</reference>
<protein>
    <submittedName>
        <fullName evidence="2">Uncharacterized protein</fullName>
    </submittedName>
</protein>
<feature type="region of interest" description="Disordered" evidence="1">
    <location>
        <begin position="1"/>
        <end position="21"/>
    </location>
</feature>
<gene>
    <name evidence="2" type="ORF">Ga0074812_12580</name>
</gene>
<dbReference type="RefSeq" id="WP_193209800.1">
    <property type="nucleotide sequence ID" value="NZ_FAOZ01000025.1"/>
</dbReference>
<sequence length="126" mass="13680">MDDSGETRQEPAKAGRGERAKDDRRFVVWEPDALGAFADFDSAHVSAHGRMRQARTRLSLTVDDHVAKVSRRLSHARCELVAWAEFVVLPGCDLRSLHAPSTATPASACMNVTIIGIRTSRAPAAA</sequence>
<evidence type="ECO:0000256" key="1">
    <source>
        <dbReference type="SAM" id="MobiDB-lite"/>
    </source>
</evidence>
<organism evidence="2 3">
    <name type="scientific">Parafrankia irregularis</name>
    <dbReference type="NCBI Taxonomy" id="795642"/>
    <lineage>
        <taxon>Bacteria</taxon>
        <taxon>Bacillati</taxon>
        <taxon>Actinomycetota</taxon>
        <taxon>Actinomycetes</taxon>
        <taxon>Frankiales</taxon>
        <taxon>Frankiaceae</taxon>
        <taxon>Parafrankia</taxon>
    </lineage>
</organism>
<proteinExistence type="predicted"/>
<dbReference type="EMBL" id="FAOZ01000025">
    <property type="protein sequence ID" value="CUU59190.1"/>
    <property type="molecule type" value="Genomic_DNA"/>
</dbReference>
<dbReference type="Proteomes" id="UP000198802">
    <property type="component" value="Unassembled WGS sequence"/>
</dbReference>
<evidence type="ECO:0000313" key="2">
    <source>
        <dbReference type="EMBL" id="CUU59190.1"/>
    </source>
</evidence>
<evidence type="ECO:0000313" key="3">
    <source>
        <dbReference type="Proteomes" id="UP000198802"/>
    </source>
</evidence>
<name>A0A0S4QXC6_9ACTN</name>
<dbReference type="AlphaFoldDB" id="A0A0S4QXC6"/>